<proteinExistence type="predicted"/>
<evidence type="ECO:0000313" key="2">
    <source>
        <dbReference type="Proteomes" id="UP001492380"/>
    </source>
</evidence>
<organism evidence="1 2">
    <name type="scientific">Phyllosticta capitalensis</name>
    <dbReference type="NCBI Taxonomy" id="121624"/>
    <lineage>
        <taxon>Eukaryota</taxon>
        <taxon>Fungi</taxon>
        <taxon>Dikarya</taxon>
        <taxon>Ascomycota</taxon>
        <taxon>Pezizomycotina</taxon>
        <taxon>Dothideomycetes</taxon>
        <taxon>Dothideomycetes incertae sedis</taxon>
        <taxon>Botryosphaeriales</taxon>
        <taxon>Phyllostictaceae</taxon>
        <taxon>Phyllosticta</taxon>
    </lineage>
</organism>
<protein>
    <submittedName>
        <fullName evidence="1">Uncharacterized protein</fullName>
    </submittedName>
</protein>
<sequence>MMSIMSRCEVLGLEVELFQIRQCHCRNRDLVSLYGRRHPREVWEYMGQTPWSNASVCRSQGLAEHQDIRSLVTRGRKDCHLPRSVARSVWQVWWCKMRKVADRAKGHLGCNHANPSERTGLNGVQRERATWQIVVLFVQGRAAMKEDMYAACLGVSGRACGMDGGGGYKSRRENRGVSDSGALLDVDCFERQWRWSEDHGCRPSESG</sequence>
<evidence type="ECO:0000313" key="1">
    <source>
        <dbReference type="EMBL" id="KAK8246394.1"/>
    </source>
</evidence>
<dbReference type="EMBL" id="JBBWRZ010000001">
    <property type="protein sequence ID" value="KAK8246394.1"/>
    <property type="molecule type" value="Genomic_DNA"/>
</dbReference>
<accession>A0ABR1Z1Y3</accession>
<name>A0ABR1Z1Y3_9PEZI</name>
<reference evidence="1 2" key="1">
    <citation type="submission" date="2024-04" db="EMBL/GenBank/DDBJ databases">
        <title>Phyllosticta paracitricarpa is synonymous to the EU quarantine fungus P. citricarpa based on phylogenomic analyses.</title>
        <authorList>
            <consortium name="Lawrence Berkeley National Laboratory"/>
            <person name="Van Ingen-Buijs V.A."/>
            <person name="Van Westerhoven A.C."/>
            <person name="Haridas S."/>
            <person name="Skiadas P."/>
            <person name="Martin F."/>
            <person name="Groenewald J.Z."/>
            <person name="Crous P.W."/>
            <person name="Seidl M.F."/>
        </authorList>
    </citation>
    <scope>NUCLEOTIDE SEQUENCE [LARGE SCALE GENOMIC DNA]</scope>
    <source>
        <strain evidence="1 2">CBS 123374</strain>
    </source>
</reference>
<dbReference type="Proteomes" id="UP001492380">
    <property type="component" value="Unassembled WGS sequence"/>
</dbReference>
<comment type="caution">
    <text evidence="1">The sequence shown here is derived from an EMBL/GenBank/DDBJ whole genome shotgun (WGS) entry which is preliminary data.</text>
</comment>
<keyword evidence="2" id="KW-1185">Reference proteome</keyword>
<gene>
    <name evidence="1" type="ORF">HDK90DRAFT_9410</name>
</gene>